<sequence length="50" mass="5538">NPQPGQHCRHHVRGPEPRGAQPQQDGVRGDRGRRGGSGPQRAHRVHPHLL</sequence>
<dbReference type="EMBL" id="BLLF01007241">
    <property type="protein sequence ID" value="GFH32851.1"/>
    <property type="molecule type" value="Genomic_DNA"/>
</dbReference>
<organism evidence="2 3">
    <name type="scientific">Haematococcus lacustris</name>
    <name type="common">Green alga</name>
    <name type="synonym">Haematococcus pluvialis</name>
    <dbReference type="NCBI Taxonomy" id="44745"/>
    <lineage>
        <taxon>Eukaryota</taxon>
        <taxon>Viridiplantae</taxon>
        <taxon>Chlorophyta</taxon>
        <taxon>core chlorophytes</taxon>
        <taxon>Chlorophyceae</taxon>
        <taxon>CS clade</taxon>
        <taxon>Chlamydomonadales</taxon>
        <taxon>Haematococcaceae</taxon>
        <taxon>Haematococcus</taxon>
    </lineage>
</organism>
<proteinExistence type="predicted"/>
<gene>
    <name evidence="2" type="ORF">HaLaN_32139</name>
</gene>
<keyword evidence="3" id="KW-1185">Reference proteome</keyword>
<dbReference type="AlphaFoldDB" id="A0A6A0AKL5"/>
<evidence type="ECO:0000313" key="2">
    <source>
        <dbReference type="EMBL" id="GFH32851.1"/>
    </source>
</evidence>
<name>A0A6A0AKL5_HAELA</name>
<feature type="non-terminal residue" evidence="2">
    <location>
        <position position="50"/>
    </location>
</feature>
<feature type="region of interest" description="Disordered" evidence="1">
    <location>
        <begin position="1"/>
        <end position="50"/>
    </location>
</feature>
<feature type="compositionally biased region" description="Basic residues" evidence="1">
    <location>
        <begin position="41"/>
        <end position="50"/>
    </location>
</feature>
<dbReference type="Proteomes" id="UP000485058">
    <property type="component" value="Unassembled WGS sequence"/>
</dbReference>
<feature type="non-terminal residue" evidence="2">
    <location>
        <position position="1"/>
    </location>
</feature>
<accession>A0A6A0AKL5</accession>
<evidence type="ECO:0000256" key="1">
    <source>
        <dbReference type="SAM" id="MobiDB-lite"/>
    </source>
</evidence>
<evidence type="ECO:0000313" key="3">
    <source>
        <dbReference type="Proteomes" id="UP000485058"/>
    </source>
</evidence>
<comment type="caution">
    <text evidence="2">The sequence shown here is derived from an EMBL/GenBank/DDBJ whole genome shotgun (WGS) entry which is preliminary data.</text>
</comment>
<protein>
    <submittedName>
        <fullName evidence="2">Uncharacterized protein</fullName>
    </submittedName>
</protein>
<reference evidence="2 3" key="1">
    <citation type="submission" date="2020-02" db="EMBL/GenBank/DDBJ databases">
        <title>Draft genome sequence of Haematococcus lacustris strain NIES-144.</title>
        <authorList>
            <person name="Morimoto D."/>
            <person name="Nakagawa S."/>
            <person name="Yoshida T."/>
            <person name="Sawayama S."/>
        </authorList>
    </citation>
    <scope>NUCLEOTIDE SEQUENCE [LARGE SCALE GENOMIC DNA]</scope>
    <source>
        <strain evidence="2 3">NIES-144</strain>
    </source>
</reference>